<dbReference type="SUPFAM" id="SSF57850">
    <property type="entry name" value="RING/U-box"/>
    <property type="match status" value="1"/>
</dbReference>
<keyword evidence="8" id="KW-1185">Reference proteome</keyword>
<comment type="caution">
    <text evidence="7">The sequence shown here is derived from an EMBL/GenBank/DDBJ whole genome shotgun (WGS) entry which is preliminary data.</text>
</comment>
<dbReference type="PROSITE" id="PS50119">
    <property type="entry name" value="ZF_BBOX"/>
    <property type="match status" value="1"/>
</dbReference>
<dbReference type="PROSITE" id="PS00518">
    <property type="entry name" value="ZF_RING_1"/>
    <property type="match status" value="1"/>
</dbReference>
<dbReference type="Gene3D" id="3.30.160.60">
    <property type="entry name" value="Classic Zinc Finger"/>
    <property type="match status" value="1"/>
</dbReference>
<reference evidence="7" key="1">
    <citation type="journal article" date="2021" name="Evol. Appl.">
        <title>The genome of the Pyrenean desman and the effects of bottlenecks and inbreeding on the genomic landscape of an endangered species.</title>
        <authorList>
            <person name="Escoda L."/>
            <person name="Castresana J."/>
        </authorList>
    </citation>
    <scope>NUCLEOTIDE SEQUENCE</scope>
    <source>
        <strain evidence="7">IBE-C5619</strain>
    </source>
</reference>
<dbReference type="Gene3D" id="3.30.40.10">
    <property type="entry name" value="Zinc/RING finger domain, C3HC4 (zinc finger)"/>
    <property type="match status" value="1"/>
</dbReference>
<dbReference type="EMBL" id="JAGFMF010011863">
    <property type="protein sequence ID" value="KAG8510730.1"/>
    <property type="molecule type" value="Genomic_DNA"/>
</dbReference>
<dbReference type="Pfam" id="PF13445">
    <property type="entry name" value="zf-RING_UBOX"/>
    <property type="match status" value="1"/>
</dbReference>
<dbReference type="PROSITE" id="PS50089">
    <property type="entry name" value="ZF_RING_2"/>
    <property type="match status" value="1"/>
</dbReference>
<name>A0A8J6A4X9_GALPY</name>
<sequence>SQEEDICPICQECLKKAVSTDCGHLFCRVCLAQHMEKASCSGALCCPVCRKPCSEGVLGTGYICHTHQKRVRCFCEESRLLLCEQCEKLPEHKSHRELTIEEGISHYKERLNRKIRKVRKFLGDLTREHLQSRAQEEETEQAMQQWPNQPEDVPTEAPRTLRVDLLSLLADLERMVKELDASKLKDASDLLDSLCSWLAPQCWHPRPPYCLGIDGSTHLSQSHIKTSVLRYLGSISSLVVMPPLPMEPDNGKNIPPSPAALAI</sequence>
<evidence type="ECO:0000313" key="8">
    <source>
        <dbReference type="Proteomes" id="UP000700334"/>
    </source>
</evidence>
<accession>A0A8J6A4X9</accession>
<feature type="domain" description="B box-type" evidence="6">
    <location>
        <begin position="59"/>
        <end position="100"/>
    </location>
</feature>
<dbReference type="PANTHER" id="PTHR24103">
    <property type="entry name" value="E3 UBIQUITIN-PROTEIN LIGASE TRIM"/>
    <property type="match status" value="1"/>
</dbReference>
<dbReference type="InterPro" id="IPR017907">
    <property type="entry name" value="Znf_RING_CS"/>
</dbReference>
<gene>
    <name evidence="7" type="ORF">J0S82_013021</name>
</gene>
<dbReference type="InterPro" id="IPR050143">
    <property type="entry name" value="TRIM/RBCC"/>
</dbReference>
<dbReference type="SUPFAM" id="SSF57845">
    <property type="entry name" value="B-box zinc-binding domain"/>
    <property type="match status" value="1"/>
</dbReference>
<keyword evidence="2 4" id="KW-0863">Zinc-finger</keyword>
<organism evidence="7 8">
    <name type="scientific">Galemys pyrenaicus</name>
    <name type="common">Iberian desman</name>
    <name type="synonym">Pyrenean desman</name>
    <dbReference type="NCBI Taxonomy" id="202257"/>
    <lineage>
        <taxon>Eukaryota</taxon>
        <taxon>Metazoa</taxon>
        <taxon>Chordata</taxon>
        <taxon>Craniata</taxon>
        <taxon>Vertebrata</taxon>
        <taxon>Euteleostomi</taxon>
        <taxon>Mammalia</taxon>
        <taxon>Eutheria</taxon>
        <taxon>Laurasiatheria</taxon>
        <taxon>Eulipotyphla</taxon>
        <taxon>Talpidae</taxon>
        <taxon>Galemys</taxon>
    </lineage>
</organism>
<evidence type="ECO:0000256" key="3">
    <source>
        <dbReference type="ARBA" id="ARBA00022833"/>
    </source>
</evidence>
<dbReference type="InterPro" id="IPR001841">
    <property type="entry name" value="Znf_RING"/>
</dbReference>
<protein>
    <submittedName>
        <fullName evidence="7">Tripartite motif-containing protein 40</fullName>
    </submittedName>
</protein>
<dbReference type="InterPro" id="IPR027370">
    <property type="entry name" value="Znf-RING_euk"/>
</dbReference>
<keyword evidence="3" id="KW-0862">Zinc</keyword>
<dbReference type="OrthoDB" id="654191at2759"/>
<feature type="domain" description="RING-type" evidence="5">
    <location>
        <begin position="7"/>
        <end position="50"/>
    </location>
</feature>
<evidence type="ECO:0000256" key="2">
    <source>
        <dbReference type="ARBA" id="ARBA00022771"/>
    </source>
</evidence>
<dbReference type="Proteomes" id="UP000700334">
    <property type="component" value="Unassembled WGS sequence"/>
</dbReference>
<dbReference type="InterPro" id="IPR000315">
    <property type="entry name" value="Znf_B-box"/>
</dbReference>
<proteinExistence type="predicted"/>
<evidence type="ECO:0000259" key="5">
    <source>
        <dbReference type="PROSITE" id="PS50089"/>
    </source>
</evidence>
<dbReference type="InterPro" id="IPR013083">
    <property type="entry name" value="Znf_RING/FYVE/PHD"/>
</dbReference>
<evidence type="ECO:0000256" key="4">
    <source>
        <dbReference type="PROSITE-ProRule" id="PRU00024"/>
    </source>
</evidence>
<dbReference type="AlphaFoldDB" id="A0A8J6A4X9"/>
<evidence type="ECO:0000256" key="1">
    <source>
        <dbReference type="ARBA" id="ARBA00022723"/>
    </source>
</evidence>
<dbReference type="GO" id="GO:0008270">
    <property type="term" value="F:zinc ion binding"/>
    <property type="evidence" value="ECO:0007669"/>
    <property type="project" value="UniProtKB-KW"/>
</dbReference>
<feature type="non-terminal residue" evidence="7">
    <location>
        <position position="263"/>
    </location>
</feature>
<evidence type="ECO:0000313" key="7">
    <source>
        <dbReference type="EMBL" id="KAG8510730.1"/>
    </source>
</evidence>
<evidence type="ECO:0000259" key="6">
    <source>
        <dbReference type="PROSITE" id="PS50119"/>
    </source>
</evidence>
<dbReference type="SMART" id="SM00184">
    <property type="entry name" value="RING"/>
    <property type="match status" value="1"/>
</dbReference>
<dbReference type="CDD" id="cd16583">
    <property type="entry name" value="RING-HC_TRIM40-C-V"/>
    <property type="match status" value="1"/>
</dbReference>
<feature type="non-terminal residue" evidence="7">
    <location>
        <position position="1"/>
    </location>
</feature>
<keyword evidence="1" id="KW-0479">Metal-binding</keyword>